<keyword evidence="2" id="KW-0732">Signal</keyword>
<evidence type="ECO:0000259" key="3">
    <source>
        <dbReference type="Pfam" id="PF19087"/>
    </source>
</evidence>
<dbReference type="InterPro" id="IPR002053">
    <property type="entry name" value="Glyco_hydro_25"/>
</dbReference>
<protein>
    <submittedName>
        <fullName evidence="4">DUF5776 domain-containing protein</fullName>
    </submittedName>
</protein>
<feature type="domain" description="DUF5776" evidence="3">
    <location>
        <begin position="335"/>
        <end position="399"/>
    </location>
</feature>
<dbReference type="InterPro" id="IPR017853">
    <property type="entry name" value="GH"/>
</dbReference>
<reference evidence="4 5" key="1">
    <citation type="submission" date="2024-04" db="EMBL/GenBank/DDBJ databases">
        <authorList>
            <person name="Wu Y.S."/>
            <person name="Zhang L."/>
        </authorList>
    </citation>
    <scope>NUCLEOTIDE SEQUENCE [LARGE SCALE GENOMIC DNA]</scope>
    <source>
        <strain evidence="4 5">KG-01</strain>
    </source>
</reference>
<dbReference type="CDD" id="cd06523">
    <property type="entry name" value="GH25_PlyB-like"/>
    <property type="match status" value="1"/>
</dbReference>
<evidence type="ECO:0000256" key="1">
    <source>
        <dbReference type="ARBA" id="ARBA00010646"/>
    </source>
</evidence>
<dbReference type="PROSITE" id="PS51904">
    <property type="entry name" value="GLYCOSYL_HYDROL_F25_2"/>
    <property type="match status" value="1"/>
</dbReference>
<evidence type="ECO:0000256" key="2">
    <source>
        <dbReference type="SAM" id="SignalP"/>
    </source>
</evidence>
<dbReference type="Proteomes" id="UP001398420">
    <property type="component" value="Unassembled WGS sequence"/>
</dbReference>
<dbReference type="Pfam" id="PF01183">
    <property type="entry name" value="Glyco_hydro_25"/>
    <property type="match status" value="1"/>
</dbReference>
<dbReference type="SUPFAM" id="SSF51445">
    <property type="entry name" value="(Trans)glycosidases"/>
    <property type="match status" value="1"/>
</dbReference>
<sequence>MKKVYGLALLLVVFSLFGFSQNSEAKTHKNTAKPESVVKWEYPANAKLVKQSANDPVIADISKWQGNIDWSKASKALDLVIIRTQDGKLEDYMHRTYESNAKKYNVPFGVYSFVRAGTPAEARAEARSFYNRASKDTEFYVLDVEVQTNKKGYSMRTIINEYMKEMRKLTNKKIGLYVAHHKYSSFKLDASKFNFVWIPRYGYSGPIYKHQLWQYTDSGRVPGINGNVDLNRLAGGTKLEYFTNKVTTISNSELVKKYYVTNPKYVLLKKPVNVYKKTSFDKKNKKKSYKEGTRLKVKKVVKSSTGIPRLQLADGSYISASKSLVLKTSATSNFYTTNDNVKQVMTIRNLYSYRSSTSNTSPEFVPANTIFNVSRVVYNGSGENRFAIINGRFISADKNDVVEVPATIQNYFLEYDSSLKLRTQKVIYKYDTLLFGDQQKDPEMVPVGTVLDIQDVVYNKLGYPRFKLADGKYVSTKKTLFKQIPWYEQ</sequence>
<dbReference type="PANTHER" id="PTHR34135">
    <property type="entry name" value="LYSOZYME"/>
    <property type="match status" value="1"/>
</dbReference>
<dbReference type="Pfam" id="PF19087">
    <property type="entry name" value="DUF5776"/>
    <property type="match status" value="3"/>
</dbReference>
<evidence type="ECO:0000313" key="4">
    <source>
        <dbReference type="EMBL" id="MEL5987457.1"/>
    </source>
</evidence>
<feature type="domain" description="DUF5776" evidence="3">
    <location>
        <begin position="418"/>
        <end position="479"/>
    </location>
</feature>
<dbReference type="RefSeq" id="WP_068452005.1">
    <property type="nucleotide sequence ID" value="NZ_JALKQX010000003.1"/>
</dbReference>
<keyword evidence="5" id="KW-1185">Reference proteome</keyword>
<dbReference type="EMBL" id="JBCEWA010000002">
    <property type="protein sequence ID" value="MEL5987457.1"/>
    <property type="molecule type" value="Genomic_DNA"/>
</dbReference>
<accession>A0ABU9LKS5</accession>
<feature type="chain" id="PRO_5046474078" evidence="2">
    <location>
        <begin position="26"/>
        <end position="489"/>
    </location>
</feature>
<feature type="signal peptide" evidence="2">
    <location>
        <begin position="1"/>
        <end position="25"/>
    </location>
</feature>
<dbReference type="Gene3D" id="3.20.20.80">
    <property type="entry name" value="Glycosidases"/>
    <property type="match status" value="1"/>
</dbReference>
<dbReference type="PANTHER" id="PTHR34135:SF1">
    <property type="entry name" value="GLYCOSYL HYDROLASE FAMILY 25"/>
    <property type="match status" value="1"/>
</dbReference>
<organism evidence="4 5">
    <name type="scientific">Kurthia gibsonii</name>
    <dbReference type="NCBI Taxonomy" id="33946"/>
    <lineage>
        <taxon>Bacteria</taxon>
        <taxon>Bacillati</taxon>
        <taxon>Bacillota</taxon>
        <taxon>Bacilli</taxon>
        <taxon>Bacillales</taxon>
        <taxon>Caryophanaceae</taxon>
        <taxon>Kurthia</taxon>
    </lineage>
</organism>
<dbReference type="InterPro" id="IPR044081">
    <property type="entry name" value="DUF5776"/>
</dbReference>
<comment type="similarity">
    <text evidence="1">Belongs to the glycosyl hydrolase 25 family.</text>
</comment>
<proteinExistence type="inferred from homology"/>
<name>A0ABU9LKS5_9BACL</name>
<feature type="domain" description="DUF5776" evidence="3">
    <location>
        <begin position="258"/>
        <end position="325"/>
    </location>
</feature>
<evidence type="ECO:0000313" key="5">
    <source>
        <dbReference type="Proteomes" id="UP001398420"/>
    </source>
</evidence>
<gene>
    <name evidence="4" type="ORF">AAF454_03330</name>
</gene>
<comment type="caution">
    <text evidence="4">The sequence shown here is derived from an EMBL/GenBank/DDBJ whole genome shotgun (WGS) entry which is preliminary data.</text>
</comment>